<sequence length="383" mass="45158">MIFPIPYLVEVAILEICACICAAPSATETNRKYSIFVAITTFFVFFAFRGFIFSDWIIYYQYFYHCEWSDIFKYKIGSVVSFEPGFTILNLLCKNIANNYFFFQAVICFINLILLLNFFKQRTNNIPLGLTLYFVFGGVEISTNLLRNSISIMLFLNALPYLKNRKIIPYFSLCLLGASFHSSALIYLPLYFFFHKKLNKWIFLVVVIICNLIFLLKISVVLSVVNIIGLDQQFAEKLKAYTELFNKATPLSIGYIERLFTSILVFTYYKKIQSEEFTKDGAIIINAFLAYLIAFFFFSEFDTLSKRIGMLFIFSYWIIWKSLMDCFNNHNNRELFKAFVYFYCLIKIWSMTQLPSMEYDNILFGHKSYQERLMIFNRTFKEP</sequence>
<feature type="transmembrane region" description="Helical" evidence="1">
    <location>
        <begin position="248"/>
        <end position="269"/>
    </location>
</feature>
<dbReference type="STRING" id="28128.HMPREF3226_00434"/>
<evidence type="ECO:0000256" key="1">
    <source>
        <dbReference type="SAM" id="Phobius"/>
    </source>
</evidence>
<accession>A0A133QLE5</accession>
<evidence type="ECO:0000313" key="3">
    <source>
        <dbReference type="Proteomes" id="UP000070533"/>
    </source>
</evidence>
<keyword evidence="3" id="KW-1185">Reference proteome</keyword>
<dbReference type="PATRIC" id="fig|28128.5.peg.436"/>
<protein>
    <recommendedName>
        <fullName evidence="4">EpsG family protein</fullName>
    </recommendedName>
</protein>
<organism evidence="2 3">
    <name type="scientific">Prevotella corporis</name>
    <dbReference type="NCBI Taxonomy" id="28128"/>
    <lineage>
        <taxon>Bacteria</taxon>
        <taxon>Pseudomonadati</taxon>
        <taxon>Bacteroidota</taxon>
        <taxon>Bacteroidia</taxon>
        <taxon>Bacteroidales</taxon>
        <taxon>Prevotellaceae</taxon>
        <taxon>Prevotella</taxon>
    </lineage>
</organism>
<feature type="transmembrane region" description="Helical" evidence="1">
    <location>
        <begin position="167"/>
        <end position="194"/>
    </location>
</feature>
<name>A0A133QLE5_9BACT</name>
<keyword evidence="1" id="KW-0812">Transmembrane</keyword>
<feature type="transmembrane region" description="Helical" evidence="1">
    <location>
        <begin position="281"/>
        <end position="298"/>
    </location>
</feature>
<gene>
    <name evidence="2" type="ORF">HMPREF3226_00434</name>
</gene>
<feature type="transmembrane region" description="Helical" evidence="1">
    <location>
        <begin position="6"/>
        <end position="23"/>
    </location>
</feature>
<dbReference type="Proteomes" id="UP000070533">
    <property type="component" value="Unassembled WGS sequence"/>
</dbReference>
<evidence type="ECO:0008006" key="4">
    <source>
        <dbReference type="Google" id="ProtNLM"/>
    </source>
</evidence>
<feature type="transmembrane region" description="Helical" evidence="1">
    <location>
        <begin position="35"/>
        <end position="59"/>
    </location>
</feature>
<feature type="transmembrane region" description="Helical" evidence="1">
    <location>
        <begin position="100"/>
        <end position="119"/>
    </location>
</feature>
<feature type="transmembrane region" description="Helical" evidence="1">
    <location>
        <begin position="126"/>
        <end position="147"/>
    </location>
</feature>
<dbReference type="Pfam" id="PF14897">
    <property type="entry name" value="EpsG"/>
    <property type="match status" value="1"/>
</dbReference>
<dbReference type="OrthoDB" id="1007695at2"/>
<proteinExistence type="predicted"/>
<reference evidence="3" key="1">
    <citation type="submission" date="2016-01" db="EMBL/GenBank/DDBJ databases">
        <authorList>
            <person name="Mitreva M."/>
            <person name="Pepin K.H."/>
            <person name="Mihindukulasuriya K.A."/>
            <person name="Fulton R."/>
            <person name="Fronick C."/>
            <person name="O'Laughlin M."/>
            <person name="Miner T."/>
            <person name="Herter B."/>
            <person name="Rosa B.A."/>
            <person name="Cordes M."/>
            <person name="Tomlinson C."/>
            <person name="Wollam A."/>
            <person name="Palsikar V.B."/>
            <person name="Mardis E.R."/>
            <person name="Wilson R.K."/>
        </authorList>
    </citation>
    <scope>NUCLEOTIDE SEQUENCE [LARGE SCALE GENOMIC DNA]</scope>
    <source>
        <strain evidence="3">MJR7716</strain>
    </source>
</reference>
<comment type="caution">
    <text evidence="2">The sequence shown here is derived from an EMBL/GenBank/DDBJ whole genome shotgun (WGS) entry which is preliminary data.</text>
</comment>
<keyword evidence="1" id="KW-1133">Transmembrane helix</keyword>
<dbReference type="RefSeq" id="WP_025876167.1">
    <property type="nucleotide sequence ID" value="NZ_BAAAXP010000068.1"/>
</dbReference>
<dbReference type="InterPro" id="IPR049458">
    <property type="entry name" value="EpsG-like"/>
</dbReference>
<dbReference type="EMBL" id="LRQG01000016">
    <property type="protein sequence ID" value="KXA43686.1"/>
    <property type="molecule type" value="Genomic_DNA"/>
</dbReference>
<keyword evidence="1" id="KW-0472">Membrane</keyword>
<dbReference type="AlphaFoldDB" id="A0A133QLE5"/>
<feature type="transmembrane region" description="Helical" evidence="1">
    <location>
        <begin position="201"/>
        <end position="228"/>
    </location>
</feature>
<evidence type="ECO:0000313" key="2">
    <source>
        <dbReference type="EMBL" id="KXA43686.1"/>
    </source>
</evidence>